<dbReference type="Gene3D" id="3.40.630.10">
    <property type="entry name" value="Zn peptidases"/>
    <property type="match status" value="1"/>
</dbReference>
<dbReference type="InterPro" id="IPR050072">
    <property type="entry name" value="Peptidase_M20A"/>
</dbReference>
<dbReference type="GO" id="GO:0046872">
    <property type="term" value="F:metal ion binding"/>
    <property type="evidence" value="ECO:0007669"/>
    <property type="project" value="UniProtKB-KW"/>
</dbReference>
<gene>
    <name evidence="11" type="ORF">DNK44_02750</name>
</gene>
<dbReference type="GO" id="GO:0008777">
    <property type="term" value="F:acetylornithine deacetylase activity"/>
    <property type="evidence" value="ECO:0007669"/>
    <property type="project" value="TreeGrafter"/>
</dbReference>
<dbReference type="GO" id="GO:0005737">
    <property type="term" value="C:cytoplasm"/>
    <property type="evidence" value="ECO:0007669"/>
    <property type="project" value="UniProtKB-SubCell"/>
</dbReference>
<dbReference type="FunFam" id="3.30.70.360:FF:000003">
    <property type="entry name" value="Acetylornithine deacetylase"/>
    <property type="match status" value="1"/>
</dbReference>
<dbReference type="InterPro" id="IPR010169">
    <property type="entry name" value="AcOrn-deacetyl"/>
</dbReference>
<dbReference type="NCBIfam" id="TIGR01892">
    <property type="entry name" value="AcOrn-deacetyl"/>
    <property type="match status" value="1"/>
</dbReference>
<evidence type="ECO:0000256" key="2">
    <source>
        <dbReference type="ARBA" id="ARBA00005691"/>
    </source>
</evidence>
<evidence type="ECO:0000256" key="7">
    <source>
        <dbReference type="ARBA" id="ARBA00022801"/>
    </source>
</evidence>
<keyword evidence="3" id="KW-0963">Cytoplasm</keyword>
<evidence type="ECO:0000256" key="9">
    <source>
        <dbReference type="ARBA" id="ARBA00023285"/>
    </source>
</evidence>
<keyword evidence="8" id="KW-0862">Zinc</keyword>
<evidence type="ECO:0000256" key="4">
    <source>
        <dbReference type="ARBA" id="ARBA00022571"/>
    </source>
</evidence>
<dbReference type="PANTHER" id="PTHR43808:SF1">
    <property type="entry name" value="ACETYLORNITHINE DEACETYLASE"/>
    <property type="match status" value="1"/>
</dbReference>
<dbReference type="SUPFAM" id="SSF53187">
    <property type="entry name" value="Zn-dependent exopeptidases"/>
    <property type="match status" value="1"/>
</dbReference>
<dbReference type="CDD" id="cd03894">
    <property type="entry name" value="M20_ArgE"/>
    <property type="match status" value="1"/>
</dbReference>
<dbReference type="RefSeq" id="WP_131197261.1">
    <property type="nucleotide sequence ID" value="NZ_QJUL01000002.1"/>
</dbReference>
<dbReference type="InterPro" id="IPR011650">
    <property type="entry name" value="Peptidase_M20_dimer"/>
</dbReference>
<keyword evidence="4" id="KW-0055">Arginine biosynthesis</keyword>
<evidence type="ECO:0000256" key="5">
    <source>
        <dbReference type="ARBA" id="ARBA00022605"/>
    </source>
</evidence>
<evidence type="ECO:0000256" key="3">
    <source>
        <dbReference type="ARBA" id="ARBA00022490"/>
    </source>
</evidence>
<feature type="domain" description="Peptidase M20 dimerisation" evidence="10">
    <location>
        <begin position="175"/>
        <end position="284"/>
    </location>
</feature>
<keyword evidence="7" id="KW-0378">Hydrolase</keyword>
<dbReference type="Pfam" id="PF01546">
    <property type="entry name" value="Peptidase_M20"/>
    <property type="match status" value="1"/>
</dbReference>
<evidence type="ECO:0000259" key="10">
    <source>
        <dbReference type="Pfam" id="PF07687"/>
    </source>
</evidence>
<proteinExistence type="inferred from homology"/>
<dbReference type="Pfam" id="PF07687">
    <property type="entry name" value="M20_dimer"/>
    <property type="match status" value="1"/>
</dbReference>
<reference evidence="11 12" key="1">
    <citation type="submission" date="2018-06" db="EMBL/GenBank/DDBJ databases">
        <title>Three novel Pseudomonas species isolated from symptomatic oak.</title>
        <authorList>
            <person name="Bueno-Gonzalez V."/>
            <person name="Brady C."/>
        </authorList>
    </citation>
    <scope>NUCLEOTIDE SEQUENCE [LARGE SCALE GENOMIC DNA]</scope>
    <source>
        <strain evidence="11 12">P6B</strain>
    </source>
</reference>
<dbReference type="OrthoDB" id="3665926at2"/>
<protein>
    <submittedName>
        <fullName evidence="11">Acetylornithine deacetylase</fullName>
    </submittedName>
</protein>
<dbReference type="Gene3D" id="3.30.70.360">
    <property type="match status" value="1"/>
</dbReference>
<evidence type="ECO:0000313" key="11">
    <source>
        <dbReference type="EMBL" id="TBU97125.1"/>
    </source>
</evidence>
<accession>A0A4Q9RAV7</accession>
<comment type="similarity">
    <text evidence="2">Belongs to the peptidase M20A family. ArgE subfamily.</text>
</comment>
<dbReference type="NCBIfam" id="NF003474">
    <property type="entry name" value="PRK05111.1"/>
    <property type="match status" value="1"/>
</dbReference>
<dbReference type="HAMAP" id="MF_01108">
    <property type="entry name" value="ArgE"/>
    <property type="match status" value="1"/>
</dbReference>
<evidence type="ECO:0000256" key="6">
    <source>
        <dbReference type="ARBA" id="ARBA00022723"/>
    </source>
</evidence>
<dbReference type="InterPro" id="IPR002933">
    <property type="entry name" value="Peptidase_M20"/>
</dbReference>
<comment type="subcellular location">
    <subcellularLocation>
        <location evidence="1">Cytoplasm</location>
    </subcellularLocation>
</comment>
<organism evidence="11 12">
    <name type="scientific">Phytopseudomonas dryadis</name>
    <dbReference type="NCBI Taxonomy" id="2487520"/>
    <lineage>
        <taxon>Bacteria</taxon>
        <taxon>Pseudomonadati</taxon>
        <taxon>Pseudomonadota</taxon>
        <taxon>Gammaproteobacteria</taxon>
        <taxon>Pseudomonadales</taxon>
        <taxon>Pseudomonadaceae</taxon>
        <taxon>Phytopseudomonas</taxon>
    </lineage>
</organism>
<evidence type="ECO:0000256" key="8">
    <source>
        <dbReference type="ARBA" id="ARBA00022833"/>
    </source>
</evidence>
<dbReference type="SUPFAM" id="SSF55031">
    <property type="entry name" value="Bacterial exopeptidase dimerisation domain"/>
    <property type="match status" value="1"/>
</dbReference>
<dbReference type="PANTHER" id="PTHR43808">
    <property type="entry name" value="ACETYLORNITHINE DEACETYLASE"/>
    <property type="match status" value="1"/>
</dbReference>
<dbReference type="InterPro" id="IPR036264">
    <property type="entry name" value="Bact_exopeptidase_dim_dom"/>
</dbReference>
<evidence type="ECO:0000256" key="1">
    <source>
        <dbReference type="ARBA" id="ARBA00004496"/>
    </source>
</evidence>
<keyword evidence="6" id="KW-0479">Metal-binding</keyword>
<dbReference type="EMBL" id="QJUL01000002">
    <property type="protein sequence ID" value="TBU97125.1"/>
    <property type="molecule type" value="Genomic_DNA"/>
</dbReference>
<keyword evidence="5" id="KW-0028">Amino-acid biosynthesis</keyword>
<dbReference type="AlphaFoldDB" id="A0A4Q9RAV7"/>
<name>A0A4Q9RAV7_9GAMM</name>
<comment type="caution">
    <text evidence="11">The sequence shown here is derived from an EMBL/GenBank/DDBJ whole genome shotgun (WGS) entry which is preliminary data.</text>
</comment>
<dbReference type="Proteomes" id="UP000293172">
    <property type="component" value="Unassembled WGS sequence"/>
</dbReference>
<dbReference type="GO" id="GO:0006526">
    <property type="term" value="P:L-arginine biosynthetic process"/>
    <property type="evidence" value="ECO:0007669"/>
    <property type="project" value="UniProtKB-KW"/>
</dbReference>
<keyword evidence="9" id="KW-0170">Cobalt</keyword>
<sequence length="382" mass="41654">MSFPTLKDRFAALIAAPSVSCTQPALDQSNLQVIDLLANWLSELGFVCEKQQVEAGKFNLLATYGSGPGGLVLAGHSDTVPFDEALWNSDPLSLSEVGDRWVGLGVCDMKGFFALIIEAVQGLLDQPFRQPLLILATCDEESSMSGARALAEAGRPLGRAAVIGEPTGLKPIRLHKGVMMERIDILGQSGHSSDPSLGRSALDAMHEVMGELMQLRQQWQREFRNPQFSVPQPTLNFGCIHGGDNPNRICGQCSLEFDLRPLPGMQPEALRAAIRQKLQPLAERHQVGIDFNPLFPSVPPYEQNADAELVRLAERLTGHAATAVAFGTEAPYFQQLGCETLVLGPGDIDCAHQPGEYLDTDRLEPTVRLLRQLIQHYCLNPA</sequence>
<evidence type="ECO:0000313" key="12">
    <source>
        <dbReference type="Proteomes" id="UP000293172"/>
    </source>
</evidence>